<dbReference type="PROSITE" id="PS51257">
    <property type="entry name" value="PROKAR_LIPOPROTEIN"/>
    <property type="match status" value="1"/>
</dbReference>
<proteinExistence type="predicted"/>
<evidence type="ECO:0000313" key="1">
    <source>
        <dbReference type="EMBL" id="SHM00275.1"/>
    </source>
</evidence>
<dbReference type="Pfam" id="PF07610">
    <property type="entry name" value="DUF1573"/>
    <property type="match status" value="1"/>
</dbReference>
<sequence length="175" mass="18195">MKKTLSIIALSIIGLGLVSCKKENKEVQGSDAVAVDSSAANNLPPADSSAAHVGEAAAAPAVTATPAPSNQPLTTVALSENSFDFGKVKKGDKVEHVYEITNTGKNPLVISEVKPGCGCTVPDFTKEPILPGKKGKITLHFDSSSFDGNVSKYADVFANVEKAPIKLTFTANIQP</sequence>
<dbReference type="PANTHER" id="PTHR37833:SF1">
    <property type="entry name" value="SIGNAL PEPTIDE PROTEIN"/>
    <property type="match status" value="1"/>
</dbReference>
<dbReference type="AlphaFoldDB" id="A0A1M7F8I2"/>
<reference evidence="2" key="1">
    <citation type="submission" date="2016-11" db="EMBL/GenBank/DDBJ databases">
        <authorList>
            <person name="Varghese N."/>
            <person name="Submissions S."/>
        </authorList>
    </citation>
    <scope>NUCLEOTIDE SEQUENCE [LARGE SCALE GENOMIC DNA]</scope>
    <source>
        <strain evidence="2">DSM 26899</strain>
    </source>
</reference>
<dbReference type="Proteomes" id="UP000184364">
    <property type="component" value="Unassembled WGS sequence"/>
</dbReference>
<name>A0A1M7F8I2_9FLAO</name>
<dbReference type="InterPro" id="IPR013783">
    <property type="entry name" value="Ig-like_fold"/>
</dbReference>
<evidence type="ECO:0000313" key="2">
    <source>
        <dbReference type="Proteomes" id="UP000184364"/>
    </source>
</evidence>
<dbReference type="EMBL" id="FRAV01000031">
    <property type="protein sequence ID" value="SHM00275.1"/>
    <property type="molecule type" value="Genomic_DNA"/>
</dbReference>
<gene>
    <name evidence="1" type="ORF">SAMN05444267_10315</name>
</gene>
<keyword evidence="2" id="KW-1185">Reference proteome</keyword>
<accession>A0A1M7F8I2</accession>
<dbReference type="RefSeq" id="WP_073295375.1">
    <property type="nucleotide sequence ID" value="NZ_FRAV01000031.1"/>
</dbReference>
<dbReference type="PANTHER" id="PTHR37833">
    <property type="entry name" value="LIPOPROTEIN-RELATED"/>
    <property type="match status" value="1"/>
</dbReference>
<dbReference type="InterPro" id="IPR011467">
    <property type="entry name" value="DUF1573"/>
</dbReference>
<dbReference type="STRING" id="1302687.SAMN05444267_10315"/>
<protein>
    <recommendedName>
        <fullName evidence="3">DUF1573 domain-containing protein</fullName>
    </recommendedName>
</protein>
<dbReference type="Gene3D" id="2.60.40.10">
    <property type="entry name" value="Immunoglobulins"/>
    <property type="match status" value="1"/>
</dbReference>
<evidence type="ECO:0008006" key="3">
    <source>
        <dbReference type="Google" id="ProtNLM"/>
    </source>
</evidence>
<organism evidence="1 2">
    <name type="scientific">Chryseobacterium polytrichastri</name>
    <dbReference type="NCBI Taxonomy" id="1302687"/>
    <lineage>
        <taxon>Bacteria</taxon>
        <taxon>Pseudomonadati</taxon>
        <taxon>Bacteroidota</taxon>
        <taxon>Flavobacteriia</taxon>
        <taxon>Flavobacteriales</taxon>
        <taxon>Weeksellaceae</taxon>
        <taxon>Chryseobacterium group</taxon>
        <taxon>Chryseobacterium</taxon>
    </lineage>
</organism>